<feature type="compositionally biased region" description="Polar residues" evidence="1">
    <location>
        <begin position="760"/>
        <end position="781"/>
    </location>
</feature>
<organism evidence="4 5">
    <name type="scientific">Puccinia striiformis f. sp. tritici PST-78</name>
    <dbReference type="NCBI Taxonomy" id="1165861"/>
    <lineage>
        <taxon>Eukaryota</taxon>
        <taxon>Fungi</taxon>
        <taxon>Dikarya</taxon>
        <taxon>Basidiomycota</taxon>
        <taxon>Pucciniomycotina</taxon>
        <taxon>Pucciniomycetes</taxon>
        <taxon>Pucciniales</taxon>
        <taxon>Pucciniaceae</taxon>
        <taxon>Puccinia</taxon>
    </lineage>
</organism>
<dbReference type="InterPro" id="IPR001357">
    <property type="entry name" value="BRCT_dom"/>
</dbReference>
<dbReference type="Pfam" id="PF12738">
    <property type="entry name" value="PTCB-BRCT"/>
    <property type="match status" value="2"/>
</dbReference>
<dbReference type="Pfam" id="PF16770">
    <property type="entry name" value="RTT107_BRCT_5"/>
    <property type="match status" value="1"/>
</dbReference>
<dbReference type="InterPro" id="IPR053036">
    <property type="entry name" value="CellCycle_DNARepair_Reg"/>
</dbReference>
<dbReference type="Proteomes" id="UP000054564">
    <property type="component" value="Unassembled WGS sequence"/>
</dbReference>
<dbReference type="CDD" id="cd17744">
    <property type="entry name" value="BRCT_MDC1_rpt1"/>
    <property type="match status" value="1"/>
</dbReference>
<feature type="compositionally biased region" description="Basic and acidic residues" evidence="1">
    <location>
        <begin position="745"/>
        <end position="756"/>
    </location>
</feature>
<dbReference type="SMART" id="SM00292">
    <property type="entry name" value="BRCT"/>
    <property type="match status" value="5"/>
</dbReference>
<feature type="compositionally biased region" description="Basic and acidic residues" evidence="1">
    <location>
        <begin position="951"/>
        <end position="960"/>
    </location>
</feature>
<keyword evidence="2" id="KW-0812">Transmembrane</keyword>
<dbReference type="GO" id="GO:0035361">
    <property type="term" value="C:Cul8-RING ubiquitin ligase complex"/>
    <property type="evidence" value="ECO:0007669"/>
    <property type="project" value="TreeGrafter"/>
</dbReference>
<evidence type="ECO:0000313" key="4">
    <source>
        <dbReference type="EMBL" id="KNF01481.1"/>
    </source>
</evidence>
<reference evidence="5" key="1">
    <citation type="submission" date="2014-03" db="EMBL/GenBank/DDBJ databases">
        <title>The Genome Sequence of Puccinia striiformis f. sp. tritici PST-78.</title>
        <authorList>
            <consortium name="The Broad Institute Genome Sequencing Platform"/>
            <person name="Cuomo C."/>
            <person name="Hulbert S."/>
            <person name="Chen X."/>
            <person name="Walker B."/>
            <person name="Young S.K."/>
            <person name="Zeng Q."/>
            <person name="Gargeya S."/>
            <person name="Fitzgerald M."/>
            <person name="Haas B."/>
            <person name="Abouelleil A."/>
            <person name="Alvarado L."/>
            <person name="Arachchi H.M."/>
            <person name="Berlin A.M."/>
            <person name="Chapman S.B."/>
            <person name="Goldberg J."/>
            <person name="Griggs A."/>
            <person name="Gujja S."/>
            <person name="Hansen M."/>
            <person name="Howarth C."/>
            <person name="Imamovic A."/>
            <person name="Larimer J."/>
            <person name="McCowan C."/>
            <person name="Montmayeur A."/>
            <person name="Murphy C."/>
            <person name="Neiman D."/>
            <person name="Pearson M."/>
            <person name="Priest M."/>
            <person name="Roberts A."/>
            <person name="Saif S."/>
            <person name="Shea T."/>
            <person name="Sisk P."/>
            <person name="Sykes S."/>
            <person name="Wortman J."/>
            <person name="Nusbaum C."/>
            <person name="Birren B."/>
        </authorList>
    </citation>
    <scope>NUCLEOTIDE SEQUENCE [LARGE SCALE GENOMIC DNA]</scope>
    <source>
        <strain evidence="5">race PST-78</strain>
    </source>
</reference>
<feature type="domain" description="BRCT" evidence="3">
    <location>
        <begin position="183"/>
        <end position="278"/>
    </location>
</feature>
<dbReference type="OrthoDB" id="342264at2759"/>
<feature type="compositionally biased region" description="Basic and acidic residues" evidence="1">
    <location>
        <begin position="919"/>
        <end position="939"/>
    </location>
</feature>
<evidence type="ECO:0000256" key="1">
    <source>
        <dbReference type="SAM" id="MobiDB-lite"/>
    </source>
</evidence>
<comment type="caution">
    <text evidence="4">The sequence shown here is derived from an EMBL/GenBank/DDBJ whole genome shotgun (WGS) entry which is preliminary data.</text>
</comment>
<evidence type="ECO:0000313" key="5">
    <source>
        <dbReference type="Proteomes" id="UP000054564"/>
    </source>
</evidence>
<dbReference type="PANTHER" id="PTHR47667">
    <property type="entry name" value="REGULATOR OF TY1 TRANSPOSITION PROTEIN 107"/>
    <property type="match status" value="1"/>
</dbReference>
<dbReference type="GO" id="GO:0006302">
    <property type="term" value="P:double-strand break repair"/>
    <property type="evidence" value="ECO:0007669"/>
    <property type="project" value="TreeGrafter"/>
</dbReference>
<evidence type="ECO:0000259" key="3">
    <source>
        <dbReference type="PROSITE" id="PS50172"/>
    </source>
</evidence>
<dbReference type="Gene3D" id="3.40.50.10190">
    <property type="entry name" value="BRCT domain"/>
    <property type="match status" value="4"/>
</dbReference>
<feature type="compositionally biased region" description="Polar residues" evidence="1">
    <location>
        <begin position="661"/>
        <end position="671"/>
    </location>
</feature>
<feature type="transmembrane region" description="Helical" evidence="2">
    <location>
        <begin position="1329"/>
        <end position="1352"/>
    </location>
</feature>
<feature type="region of interest" description="Disordered" evidence="1">
    <location>
        <begin position="1228"/>
        <end position="1250"/>
    </location>
</feature>
<feature type="compositionally biased region" description="Low complexity" evidence="1">
    <location>
        <begin position="961"/>
        <end position="981"/>
    </location>
</feature>
<feature type="region of interest" description="Disordered" evidence="1">
    <location>
        <begin position="711"/>
        <end position="1036"/>
    </location>
</feature>
<feature type="compositionally biased region" description="Polar residues" evidence="1">
    <location>
        <begin position="1009"/>
        <end position="1021"/>
    </location>
</feature>
<dbReference type="GO" id="GO:1990683">
    <property type="term" value="P:DNA double-strand break attachment to nuclear envelope"/>
    <property type="evidence" value="ECO:0007669"/>
    <property type="project" value="TreeGrafter"/>
</dbReference>
<dbReference type="SUPFAM" id="SSF52113">
    <property type="entry name" value="BRCT domain"/>
    <property type="match status" value="4"/>
</dbReference>
<dbReference type="PANTHER" id="PTHR47667:SF1">
    <property type="entry name" value="REGULATOR OF TY1 TRANSPOSITION PROTEIN 107"/>
    <property type="match status" value="1"/>
</dbReference>
<name>A0A0L0VQE4_9BASI</name>
<feature type="compositionally biased region" description="Basic and acidic residues" evidence="1">
    <location>
        <begin position="1023"/>
        <end position="1036"/>
    </location>
</feature>
<keyword evidence="5" id="KW-1185">Reference proteome</keyword>
<accession>A0A0L0VQE4</accession>
<dbReference type="STRING" id="1165861.A0A0L0VQE4"/>
<feature type="compositionally biased region" description="Basic and acidic residues" evidence="1">
    <location>
        <begin position="859"/>
        <end position="868"/>
    </location>
</feature>
<gene>
    <name evidence="4" type="ORF">PSTG_05261</name>
</gene>
<proteinExistence type="predicted"/>
<feature type="region of interest" description="Disordered" evidence="1">
    <location>
        <begin position="632"/>
        <end position="689"/>
    </location>
</feature>
<feature type="compositionally biased region" description="Low complexity" evidence="1">
    <location>
        <begin position="810"/>
        <end position="826"/>
    </location>
</feature>
<feature type="compositionally biased region" description="Basic and acidic residues" evidence="1">
    <location>
        <begin position="794"/>
        <end position="803"/>
    </location>
</feature>
<protein>
    <recommendedName>
        <fullName evidence="3">BRCT domain-containing protein</fullName>
    </recommendedName>
</protein>
<keyword evidence="2" id="KW-1133">Transmembrane helix</keyword>
<dbReference type="EMBL" id="AJIL01000029">
    <property type="protein sequence ID" value="KNF01481.1"/>
    <property type="molecule type" value="Genomic_DNA"/>
</dbReference>
<keyword evidence="2" id="KW-0472">Membrane</keyword>
<dbReference type="InterPro" id="IPR036420">
    <property type="entry name" value="BRCT_dom_sf"/>
</dbReference>
<dbReference type="GO" id="GO:0005634">
    <property type="term" value="C:nucleus"/>
    <property type="evidence" value="ECO:0007669"/>
    <property type="project" value="TreeGrafter"/>
</dbReference>
<evidence type="ECO:0000256" key="2">
    <source>
        <dbReference type="SAM" id="Phobius"/>
    </source>
</evidence>
<dbReference type="PROSITE" id="PS50172">
    <property type="entry name" value="BRCT"/>
    <property type="match status" value="3"/>
</dbReference>
<feature type="domain" description="BRCT" evidence="3">
    <location>
        <begin position="1083"/>
        <end position="1154"/>
    </location>
</feature>
<sequence length="1369" mass="151697">MMSSTTLSERDIIPPSPTDVFKNLTVFIDPSLPTILALQLKALLSHSQAKITSGSTPNLDQFLASIQVGPPTNPADQAGLSEHLIPNLNPRLDLTETTHIITNSLHLPEYNALGRWDDEAGNILSFSHEIKSSQNNGNDEEDRISPDPSKARVYRCIHLVTPLWVTQSYDLNKLLPTGAYSPDPYMFLSGIVIALDSGAKLPRADVELIQACVQSWGGQFRRGLTKEVTHLICCDEHTKDYKIAHKLKAQLGLKIVLPHWFHHCVFFRRILSEKPFEFPCPAILTPRSPSMSADCQHGFDGLPGTKLPPIARKPIEDDSELELRSHKRATEVAFPAQKVSARPVSQGLSDYLEVTDPNSLEDNPSIEHPSKLPQDTQAYREFQDKSVYLVSSLGLSLTARRTLARRVEDLGAKVFDSGDLKLAQLDKKRPDAKVLKEATDAEQNLRNSDIVICDCRTGWEFWLAWDEGKKIGTLHWILCILNSIDSPICAIRPPTERLLDFPCPPGPIKGCDTNSKPITVTNYTGTVRAYLIRLIENMHLTFSGSLAHDTSMVVAANKAGHKVAFASKGGIQIVNHHYIEDCYQNWQRLSIQAHHLTFPDGVNISESVGQTTRTTDGIFKWTRSTEVKEQRKLDMSVLPSKLTKKPCKEMPSPITPEDENAQPSPLTTVQENENRPKTSESVEEGLAVKRANRKPTLISDSAELSSITSSEIGKVLETPETSSSQGTVTAMQVDDPDLALATPQIRRDLPNKRTSELTELDSNPSKKIKKGSTTDSQTADIDTNAPLVRATSLKRLESGDTRKSSTTSTPLQSKPNSSLSKQSSISIKKRANSPKVPVSACRSSTRKAAQQAVKNVKSAAEDMNLHEKEKKRRKRNSSGGGNSLIGFEEDGGYFGEPPKKTKSSSGKKRDSQPSTRRLMTNDDSDHGDISELLIERGADVSRNPKRGRGRRSNESVKVEGSEASGSDGGELPSSIGMNIGGSKKKKKASGTINKKTKDKEEEKEEDQQSSDLESMTLTNIINKLDKKEGGKMKKVKDEDLERNPLPPKLKYKSTPISKSLSTLAGSSSSKKICIAESGVRIDSKISNKLEKMGAKFVESTPSLNDGCTHLLTNKIARTEKFLSCIVLGCFIVNHKWAQECAKRNEFVDETEYELKDTEGEELHDFKLNRSLKIAKRTRKILTDFQIFLTPFVANQNSKLLKKLILLAGGQVLTKIPALEDLQSTADEINKHNKQGSPLTDDDDEDDSGRGGKKSLIISCKEDFKYLKTHLIKKFPRKFLISVHDDDDDDDDDEHSPSLIKIFDPNLILEGPFSFSLSFSLVVACLSTNFAYLELTIPFLSFLCLLGWIGLLVQEIKFEKTFVLDCHELL</sequence>
<feature type="domain" description="BRCT" evidence="3">
    <location>
        <begin position="528"/>
        <end position="596"/>
    </location>
</feature>
<feature type="compositionally biased region" description="Polar residues" evidence="1">
    <location>
        <begin position="719"/>
        <end position="730"/>
    </location>
</feature>